<dbReference type="EMBL" id="JACVVK020000007">
    <property type="protein sequence ID" value="KAK7506470.1"/>
    <property type="molecule type" value="Genomic_DNA"/>
</dbReference>
<evidence type="ECO:0000256" key="5">
    <source>
        <dbReference type="ARBA" id="ARBA00022741"/>
    </source>
</evidence>
<evidence type="ECO:0000256" key="11">
    <source>
        <dbReference type="ARBA" id="ARBA00023273"/>
    </source>
</evidence>
<dbReference type="Gene3D" id="3.40.850.10">
    <property type="entry name" value="Kinesin motor domain"/>
    <property type="match status" value="1"/>
</dbReference>
<feature type="coiled-coil region" evidence="15">
    <location>
        <begin position="366"/>
        <end position="426"/>
    </location>
</feature>
<keyword evidence="19" id="KW-1185">Reference proteome</keyword>
<dbReference type="PANTHER" id="PTHR47968:SF13">
    <property type="entry name" value="KINESIN-LIKE PROTEIN KIF19 ISOFORM X1"/>
    <property type="match status" value="1"/>
</dbReference>
<dbReference type="AlphaFoldDB" id="A0ABD0M490"/>
<evidence type="ECO:0000256" key="12">
    <source>
        <dbReference type="ARBA" id="ARBA00055376"/>
    </source>
</evidence>
<protein>
    <recommendedName>
        <fullName evidence="14">Kinesin-like protein</fullName>
    </recommendedName>
</protein>
<evidence type="ECO:0000256" key="7">
    <source>
        <dbReference type="ARBA" id="ARBA00023054"/>
    </source>
</evidence>
<dbReference type="InterPro" id="IPR001752">
    <property type="entry name" value="Kinesin_motor_dom"/>
</dbReference>
<comment type="caution">
    <text evidence="18">The sequence shown here is derived from an EMBL/GenBank/DDBJ whole genome shotgun (WGS) entry which is preliminary data.</text>
</comment>
<keyword evidence="10" id="KW-0206">Cytoskeleton</keyword>
<dbReference type="GO" id="GO:0003774">
    <property type="term" value="F:cytoskeletal motor activity"/>
    <property type="evidence" value="ECO:0007669"/>
    <property type="project" value="UniProtKB-UniRule"/>
</dbReference>
<comment type="subcellular location">
    <subcellularLocation>
        <location evidence="1">Cell projection</location>
        <location evidence="1">Cilium</location>
    </subcellularLocation>
    <subcellularLocation>
        <location evidence="2">Cytoplasm</location>
        <location evidence="2">Cytoskeleton</location>
    </subcellularLocation>
</comment>
<keyword evidence="6 13" id="KW-0067">ATP-binding</keyword>
<evidence type="ECO:0000256" key="13">
    <source>
        <dbReference type="PROSITE-ProRule" id="PRU00283"/>
    </source>
</evidence>
<feature type="coiled-coil region" evidence="15">
    <location>
        <begin position="520"/>
        <end position="585"/>
    </location>
</feature>
<evidence type="ECO:0000256" key="4">
    <source>
        <dbReference type="ARBA" id="ARBA00022701"/>
    </source>
</evidence>
<keyword evidence="8" id="KW-0969">Cilium</keyword>
<evidence type="ECO:0000256" key="14">
    <source>
        <dbReference type="RuleBase" id="RU000394"/>
    </source>
</evidence>
<gene>
    <name evidence="18" type="ORF">BaRGS_00002582</name>
</gene>
<name>A0ABD0M490_9CAEN</name>
<dbReference type="GO" id="GO:0005874">
    <property type="term" value="C:microtubule"/>
    <property type="evidence" value="ECO:0007669"/>
    <property type="project" value="UniProtKB-KW"/>
</dbReference>
<dbReference type="PRINTS" id="PR00380">
    <property type="entry name" value="KINESINHEAVY"/>
</dbReference>
<organism evidence="18 19">
    <name type="scientific">Batillaria attramentaria</name>
    <dbReference type="NCBI Taxonomy" id="370345"/>
    <lineage>
        <taxon>Eukaryota</taxon>
        <taxon>Metazoa</taxon>
        <taxon>Spiralia</taxon>
        <taxon>Lophotrochozoa</taxon>
        <taxon>Mollusca</taxon>
        <taxon>Gastropoda</taxon>
        <taxon>Caenogastropoda</taxon>
        <taxon>Sorbeoconcha</taxon>
        <taxon>Cerithioidea</taxon>
        <taxon>Batillariidae</taxon>
        <taxon>Batillaria</taxon>
    </lineage>
</organism>
<dbReference type="FunFam" id="3.40.850.10:FF:000037">
    <property type="entry name" value="kinesin-like protein KIF19"/>
    <property type="match status" value="1"/>
</dbReference>
<evidence type="ECO:0000256" key="2">
    <source>
        <dbReference type="ARBA" id="ARBA00004245"/>
    </source>
</evidence>
<dbReference type="InterPro" id="IPR027417">
    <property type="entry name" value="P-loop_NTPase"/>
</dbReference>
<dbReference type="Pfam" id="PF00225">
    <property type="entry name" value="Kinesin"/>
    <property type="match status" value="1"/>
</dbReference>
<evidence type="ECO:0000256" key="9">
    <source>
        <dbReference type="ARBA" id="ARBA00023175"/>
    </source>
</evidence>
<dbReference type="PANTHER" id="PTHR47968">
    <property type="entry name" value="CENTROMERE PROTEIN E"/>
    <property type="match status" value="1"/>
</dbReference>
<dbReference type="PROSITE" id="PS00411">
    <property type="entry name" value="KINESIN_MOTOR_1"/>
    <property type="match status" value="1"/>
</dbReference>
<dbReference type="CDD" id="cd01370">
    <property type="entry name" value="KISc_KIP3_like"/>
    <property type="match status" value="1"/>
</dbReference>
<keyword evidence="11" id="KW-0966">Cell projection</keyword>
<accession>A0ABD0M490</accession>
<dbReference type="PROSITE" id="PS50067">
    <property type="entry name" value="KINESIN_MOTOR_2"/>
    <property type="match status" value="1"/>
</dbReference>
<evidence type="ECO:0000256" key="8">
    <source>
        <dbReference type="ARBA" id="ARBA00023069"/>
    </source>
</evidence>
<keyword evidence="9 13" id="KW-0505">Motor protein</keyword>
<evidence type="ECO:0000313" key="19">
    <source>
        <dbReference type="Proteomes" id="UP001519460"/>
    </source>
</evidence>
<dbReference type="SMART" id="SM00129">
    <property type="entry name" value="KISc"/>
    <property type="match status" value="1"/>
</dbReference>
<feature type="binding site" evidence="13">
    <location>
        <begin position="109"/>
        <end position="116"/>
    </location>
    <ligand>
        <name>ATP</name>
        <dbReference type="ChEBI" id="CHEBI:30616"/>
    </ligand>
</feature>
<evidence type="ECO:0000256" key="1">
    <source>
        <dbReference type="ARBA" id="ARBA00004138"/>
    </source>
</evidence>
<comment type="similarity">
    <text evidence="13 14">Belongs to the TRAFAC class myosin-kinesin ATPase superfamily. Kinesin family.</text>
</comment>
<proteinExistence type="inferred from homology"/>
<dbReference type="InterPro" id="IPR019821">
    <property type="entry name" value="Kinesin_motor_CS"/>
</dbReference>
<keyword evidence="7 15" id="KW-0175">Coiled coil</keyword>
<dbReference type="GO" id="GO:0005524">
    <property type="term" value="F:ATP binding"/>
    <property type="evidence" value="ECO:0007669"/>
    <property type="project" value="UniProtKB-UniRule"/>
</dbReference>
<keyword evidence="4 14" id="KW-0493">Microtubule</keyword>
<keyword evidence="3" id="KW-0963">Cytoplasm</keyword>
<dbReference type="InterPro" id="IPR036961">
    <property type="entry name" value="Kinesin_motor_dom_sf"/>
</dbReference>
<feature type="compositionally biased region" description="Basic residues" evidence="16">
    <location>
        <begin position="853"/>
        <end position="865"/>
    </location>
</feature>
<dbReference type="Proteomes" id="UP001519460">
    <property type="component" value="Unassembled WGS sequence"/>
</dbReference>
<comment type="function">
    <text evidence="12">Plus end-directed microtubule-dependent motor protein that regulates the length of motile cilia by mediating depolymerization of microtubules at ciliary tips.</text>
</comment>
<evidence type="ECO:0000256" key="16">
    <source>
        <dbReference type="SAM" id="MobiDB-lite"/>
    </source>
</evidence>
<feature type="compositionally biased region" description="Polar residues" evidence="16">
    <location>
        <begin position="900"/>
        <end position="920"/>
    </location>
</feature>
<sequence>MAELKSTSRIGGGEQNLTVALRIRPLTEDEILQGAHPTAHKVEENMVVLMDPADDPDDILRANRSREKQFVFDCTFDGNATQKDVYDSTTKFLIQNVTNGYNATVFAYGATGAGKTYTMLGTDEEPGIMVQALNDLFLEMAQGSNDLAYKVTMSYLEIYNEMIRDLLNPSLGYLDLREDAKGNVQVAGISEVTARSTDEVMQMLVKGNRERTQESTAANAASSRSHAILQVTVKQRSRIRNIMQEVRTGKLFLIDLAGSERAANTHNRGKRMVEGAHINRSLLALGNCINALSDKHGPRYINYRDSKLTRLLKDALGGNCKTVMIAHISPASTQFEESRNTLVYADRAKHIRTKVRRNVTDVAYHIAQYTNIIAELREEIMHLRGRIQDQSGSRAHAVANIQAVHSEVLDSRLDEDREELNRYKEQLLTSFKDQMELRRTLMELSNASMEVSLETSRNQLIISEWEANKTRRRGELSSLDSDNRYLEDEKALELAGGDDMSESEEVKVARDELKVLHDEKHKTQRVIATVQKELETAQNKTHKLAEMIPMRVSGADQQEVVRLLCKVHQLEIENLESQSASLIRDFQIKKKDMVISRLRHYRNITDDIIRRQRDLLDENTVHCPKDLEDLYELYRLEREERTRNGEDSGTISPLPKPLAALPYYPAIEGSGEEGEKVFTQSAKSKHYRRSQVLSRLWKNDSLDNDHPGPVAPSRQSKTSFEDPEVITSNTRSIAALAARKRTQASGMGSDKSFLSANRPLYRPAPAEPLDDFAPVLTSSRLAQHNRLTGDGTTEILVLSDDNLSQNTLEKTSVHTDTSLPPLVGSEARYRHKKAEPSDLPKKGAYNQKFARNQAKKRGGKNTRKNRGQDTSSHLQPGDARGRGPSPAGRRGNARLRYRNQLPNGTISDSSAVSTPQNNGSKTHRMPLPTIPQYRKGDIAVTGHGLPK</sequence>
<dbReference type="SUPFAM" id="SSF52540">
    <property type="entry name" value="P-loop containing nucleoside triphosphate hydrolases"/>
    <property type="match status" value="1"/>
</dbReference>
<evidence type="ECO:0000313" key="18">
    <source>
        <dbReference type="EMBL" id="KAK7506470.1"/>
    </source>
</evidence>
<feature type="region of interest" description="Disordered" evidence="16">
    <location>
        <begin position="808"/>
        <end position="947"/>
    </location>
</feature>
<feature type="compositionally biased region" description="Low complexity" evidence="16">
    <location>
        <begin position="876"/>
        <end position="890"/>
    </location>
</feature>
<evidence type="ECO:0000256" key="3">
    <source>
        <dbReference type="ARBA" id="ARBA00022490"/>
    </source>
</evidence>
<feature type="domain" description="Kinesin motor" evidence="17">
    <location>
        <begin position="16"/>
        <end position="351"/>
    </location>
</feature>
<feature type="compositionally biased region" description="Polar residues" evidence="16">
    <location>
        <begin position="808"/>
        <end position="818"/>
    </location>
</feature>
<dbReference type="InterPro" id="IPR027640">
    <property type="entry name" value="Kinesin-like_fam"/>
</dbReference>
<evidence type="ECO:0000259" key="17">
    <source>
        <dbReference type="PROSITE" id="PS50067"/>
    </source>
</evidence>
<keyword evidence="5 13" id="KW-0547">Nucleotide-binding</keyword>
<feature type="region of interest" description="Disordered" evidence="16">
    <location>
        <begin position="698"/>
        <end position="722"/>
    </location>
</feature>
<evidence type="ECO:0000256" key="6">
    <source>
        <dbReference type="ARBA" id="ARBA00022840"/>
    </source>
</evidence>
<reference evidence="18 19" key="1">
    <citation type="journal article" date="2023" name="Sci. Data">
        <title>Genome assembly of the Korean intertidal mud-creeper Batillaria attramentaria.</title>
        <authorList>
            <person name="Patra A.K."/>
            <person name="Ho P.T."/>
            <person name="Jun S."/>
            <person name="Lee S.J."/>
            <person name="Kim Y."/>
            <person name="Won Y.J."/>
        </authorList>
    </citation>
    <scope>NUCLEOTIDE SEQUENCE [LARGE SCALE GENOMIC DNA]</scope>
    <source>
        <strain evidence="18">Wonlab-2016</strain>
    </source>
</reference>
<evidence type="ECO:0000256" key="10">
    <source>
        <dbReference type="ARBA" id="ARBA00023212"/>
    </source>
</evidence>
<evidence type="ECO:0000256" key="15">
    <source>
        <dbReference type="SAM" id="Coils"/>
    </source>
</evidence>
<dbReference type="GO" id="GO:0005929">
    <property type="term" value="C:cilium"/>
    <property type="evidence" value="ECO:0007669"/>
    <property type="project" value="UniProtKB-SubCell"/>
</dbReference>